<feature type="transmembrane region" description="Helical" evidence="9">
    <location>
        <begin position="96"/>
        <end position="116"/>
    </location>
</feature>
<keyword evidence="3 9" id="KW-1133">Transmembrane helix</keyword>
<dbReference type="PANTHER" id="PTHR24243">
    <property type="entry name" value="G-PROTEIN COUPLED RECEPTOR"/>
    <property type="match status" value="1"/>
</dbReference>
<evidence type="ECO:0000256" key="7">
    <source>
        <dbReference type="ARBA" id="ARBA00023224"/>
    </source>
</evidence>
<keyword evidence="4" id="KW-0297">G-protein coupled receptor</keyword>
<evidence type="ECO:0000256" key="2">
    <source>
        <dbReference type="ARBA" id="ARBA00022692"/>
    </source>
</evidence>
<keyword evidence="12" id="KW-1185">Reference proteome</keyword>
<gene>
    <name evidence="11" type="ORF">Ciccas_004061</name>
</gene>
<evidence type="ECO:0000256" key="3">
    <source>
        <dbReference type="ARBA" id="ARBA00022989"/>
    </source>
</evidence>
<feature type="compositionally biased region" description="Basic and acidic residues" evidence="8">
    <location>
        <begin position="285"/>
        <end position="299"/>
    </location>
</feature>
<protein>
    <recommendedName>
        <fullName evidence="10">G-protein coupled receptors family 1 profile domain-containing protein</fullName>
    </recommendedName>
</protein>
<comment type="caution">
    <text evidence="11">The sequence shown here is derived from an EMBL/GenBank/DDBJ whole genome shotgun (WGS) entry which is preliminary data.</text>
</comment>
<keyword evidence="5 9" id="KW-0472">Membrane</keyword>
<dbReference type="InterPro" id="IPR017452">
    <property type="entry name" value="GPCR_Rhodpsn_7TM"/>
</dbReference>
<organism evidence="11 12">
    <name type="scientific">Cichlidogyrus casuarinus</name>
    <dbReference type="NCBI Taxonomy" id="1844966"/>
    <lineage>
        <taxon>Eukaryota</taxon>
        <taxon>Metazoa</taxon>
        <taxon>Spiralia</taxon>
        <taxon>Lophotrochozoa</taxon>
        <taxon>Platyhelminthes</taxon>
        <taxon>Monogenea</taxon>
        <taxon>Monopisthocotylea</taxon>
        <taxon>Dactylogyridea</taxon>
        <taxon>Ancyrocephalidae</taxon>
        <taxon>Cichlidogyrus</taxon>
    </lineage>
</organism>
<feature type="domain" description="G-protein coupled receptors family 1 profile" evidence="10">
    <location>
        <begin position="1"/>
        <end position="252"/>
    </location>
</feature>
<dbReference type="GO" id="GO:0016020">
    <property type="term" value="C:membrane"/>
    <property type="evidence" value="ECO:0007669"/>
    <property type="project" value="UniProtKB-SubCell"/>
</dbReference>
<keyword evidence="6" id="KW-0675">Receptor</keyword>
<feature type="transmembrane region" description="Helical" evidence="9">
    <location>
        <begin position="12"/>
        <end position="33"/>
    </location>
</feature>
<comment type="subcellular location">
    <subcellularLocation>
        <location evidence="1">Membrane</location>
        <topology evidence="1">Multi-pass membrane protein</topology>
    </subcellularLocation>
</comment>
<dbReference type="Gene3D" id="1.20.1070.10">
    <property type="entry name" value="Rhodopsin 7-helix transmembrane proteins"/>
    <property type="match status" value="1"/>
</dbReference>
<keyword evidence="7" id="KW-0807">Transducer</keyword>
<feature type="transmembrane region" description="Helical" evidence="9">
    <location>
        <begin position="63"/>
        <end position="84"/>
    </location>
</feature>
<dbReference type="PROSITE" id="PS50262">
    <property type="entry name" value="G_PROTEIN_RECEP_F1_2"/>
    <property type="match status" value="1"/>
</dbReference>
<evidence type="ECO:0000256" key="4">
    <source>
        <dbReference type="ARBA" id="ARBA00023040"/>
    </source>
</evidence>
<evidence type="ECO:0000313" key="12">
    <source>
        <dbReference type="Proteomes" id="UP001626550"/>
    </source>
</evidence>
<dbReference type="Proteomes" id="UP001626550">
    <property type="component" value="Unassembled WGS sequence"/>
</dbReference>
<evidence type="ECO:0000259" key="10">
    <source>
        <dbReference type="PROSITE" id="PS50262"/>
    </source>
</evidence>
<name>A0ABD2QEX4_9PLAT</name>
<proteinExistence type="predicted"/>
<evidence type="ECO:0000256" key="6">
    <source>
        <dbReference type="ARBA" id="ARBA00023170"/>
    </source>
</evidence>
<evidence type="ECO:0000256" key="9">
    <source>
        <dbReference type="SAM" id="Phobius"/>
    </source>
</evidence>
<sequence>MYLSVLALADNFCLFMNCFLAMAFFYGTNLFVYSKRAPPEWWMTMYAEGLCQGRLFMNFYSRLQSVLILCAFSLERLFVIYFPLRKSLISIRSTIVVLIVTTIIAVACSVHIPFSFESKSIPINLGGIKYDYTICKINPKFLVANNLDIFMHQLVPIIVLISTTILISRKLKTRAKATSVEQSDKDDILLNRLLLKSTIFLVTSLPLVILNLIRNFKTLNCTLEARLPPYSNLLALFLNLFNTNFAVKFLIYVMTDKTFYKQAVALLRCDYKTFNTLVRSAEEAEKKKEAHDQMVDQESKLQQAIDS</sequence>
<feature type="transmembrane region" description="Helical" evidence="9">
    <location>
        <begin position="149"/>
        <end position="167"/>
    </location>
</feature>
<evidence type="ECO:0000256" key="1">
    <source>
        <dbReference type="ARBA" id="ARBA00004141"/>
    </source>
</evidence>
<evidence type="ECO:0000313" key="11">
    <source>
        <dbReference type="EMBL" id="KAL3317291.1"/>
    </source>
</evidence>
<dbReference type="PANTHER" id="PTHR24243:SF230">
    <property type="entry name" value="G-PROTEIN COUPLED RECEPTORS FAMILY 1 PROFILE DOMAIN-CONTAINING PROTEIN"/>
    <property type="match status" value="1"/>
</dbReference>
<keyword evidence="2 9" id="KW-0812">Transmembrane</keyword>
<feature type="transmembrane region" description="Helical" evidence="9">
    <location>
        <begin position="193"/>
        <end position="213"/>
    </location>
</feature>
<dbReference type="AlphaFoldDB" id="A0ABD2QEX4"/>
<dbReference type="Pfam" id="PF00001">
    <property type="entry name" value="7tm_1"/>
    <property type="match status" value="1"/>
</dbReference>
<feature type="transmembrane region" description="Helical" evidence="9">
    <location>
        <begin position="233"/>
        <end position="253"/>
    </location>
</feature>
<evidence type="ECO:0000256" key="8">
    <source>
        <dbReference type="SAM" id="MobiDB-lite"/>
    </source>
</evidence>
<dbReference type="EMBL" id="JBJKFK010000404">
    <property type="protein sequence ID" value="KAL3317291.1"/>
    <property type="molecule type" value="Genomic_DNA"/>
</dbReference>
<reference evidence="11 12" key="1">
    <citation type="submission" date="2024-11" db="EMBL/GenBank/DDBJ databases">
        <title>Adaptive evolution of stress response genes in parasites aligns with host niche diversity.</title>
        <authorList>
            <person name="Hahn C."/>
            <person name="Resl P."/>
        </authorList>
    </citation>
    <scope>NUCLEOTIDE SEQUENCE [LARGE SCALE GENOMIC DNA]</scope>
    <source>
        <strain evidence="11">EGGRZ-B1_66</strain>
        <tissue evidence="11">Body</tissue>
    </source>
</reference>
<dbReference type="GO" id="GO:0004930">
    <property type="term" value="F:G protein-coupled receptor activity"/>
    <property type="evidence" value="ECO:0007669"/>
    <property type="project" value="UniProtKB-KW"/>
</dbReference>
<feature type="region of interest" description="Disordered" evidence="8">
    <location>
        <begin position="285"/>
        <end position="307"/>
    </location>
</feature>
<evidence type="ECO:0000256" key="5">
    <source>
        <dbReference type="ARBA" id="ARBA00023136"/>
    </source>
</evidence>
<dbReference type="InterPro" id="IPR000276">
    <property type="entry name" value="GPCR_Rhodpsn"/>
</dbReference>
<accession>A0ABD2QEX4</accession>
<dbReference type="SUPFAM" id="SSF81321">
    <property type="entry name" value="Family A G protein-coupled receptor-like"/>
    <property type="match status" value="1"/>
</dbReference>